<dbReference type="PANTHER" id="PTHR33127">
    <property type="entry name" value="TRANSMEMBRANE PROTEIN"/>
    <property type="match status" value="1"/>
</dbReference>
<evidence type="ECO:0000259" key="1">
    <source>
        <dbReference type="Pfam" id="PF03478"/>
    </source>
</evidence>
<evidence type="ECO:0000313" key="2">
    <source>
        <dbReference type="EMBL" id="KYP61210.1"/>
    </source>
</evidence>
<accession>A0A151T2A8</accession>
<feature type="domain" description="KIB1-4 beta-propeller" evidence="1">
    <location>
        <begin position="2"/>
        <end position="132"/>
    </location>
</feature>
<dbReference type="AlphaFoldDB" id="A0A151T2A8"/>
<protein>
    <submittedName>
        <fullName evidence="2">F-box protein At3g25750 family</fullName>
    </submittedName>
</protein>
<dbReference type="InterPro" id="IPR005174">
    <property type="entry name" value="KIB1-4_b-propeller"/>
</dbReference>
<dbReference type="Proteomes" id="UP000075243">
    <property type="component" value="Chromosome 9"/>
</dbReference>
<dbReference type="Gramene" id="C.cajan_22961.t">
    <property type="protein sequence ID" value="C.cajan_22961.t.cds1"/>
    <property type="gene ID" value="C.cajan_22961"/>
</dbReference>
<gene>
    <name evidence="2" type="ORF">KK1_023636</name>
</gene>
<name>A0A151T2A8_CAJCA</name>
<dbReference type="PANTHER" id="PTHR33127:SF69">
    <property type="entry name" value="OS09G0340800 PROTEIN"/>
    <property type="match status" value="1"/>
</dbReference>
<dbReference type="OMA" id="WIEQIDE"/>
<evidence type="ECO:0000313" key="3">
    <source>
        <dbReference type="Proteomes" id="UP000075243"/>
    </source>
</evidence>
<dbReference type="STRING" id="3821.A0A151T2A8"/>
<proteinExistence type="predicted"/>
<sequence length="167" mass="18725">MQFADAIGFNGKFYALSVQGSLAVIEVVDSSPRVTGLSATRMVPSVSSKHFREYLLESEGEILLVYLISRKSSVHNVDGVEVYRLNFARLSWLKLETLGERAVFVGSNCSMSVMASEVGCRKNCIYFRHPVDDDLWWVYDMESGNISLGWSETNPATSAIWIEQIDE</sequence>
<keyword evidence="3" id="KW-1185">Reference proteome</keyword>
<organism evidence="2 3">
    <name type="scientific">Cajanus cajan</name>
    <name type="common">Pigeon pea</name>
    <name type="synonym">Cajanus indicus</name>
    <dbReference type="NCBI Taxonomy" id="3821"/>
    <lineage>
        <taxon>Eukaryota</taxon>
        <taxon>Viridiplantae</taxon>
        <taxon>Streptophyta</taxon>
        <taxon>Embryophyta</taxon>
        <taxon>Tracheophyta</taxon>
        <taxon>Spermatophyta</taxon>
        <taxon>Magnoliopsida</taxon>
        <taxon>eudicotyledons</taxon>
        <taxon>Gunneridae</taxon>
        <taxon>Pentapetalae</taxon>
        <taxon>rosids</taxon>
        <taxon>fabids</taxon>
        <taxon>Fabales</taxon>
        <taxon>Fabaceae</taxon>
        <taxon>Papilionoideae</taxon>
        <taxon>50 kb inversion clade</taxon>
        <taxon>NPAAA clade</taxon>
        <taxon>indigoferoid/millettioid clade</taxon>
        <taxon>Phaseoleae</taxon>
        <taxon>Cajanus</taxon>
    </lineage>
</organism>
<dbReference type="EMBL" id="CM003611">
    <property type="protein sequence ID" value="KYP61210.1"/>
    <property type="molecule type" value="Genomic_DNA"/>
</dbReference>
<reference evidence="2 3" key="1">
    <citation type="journal article" date="2012" name="Nat. Biotechnol.">
        <title>Draft genome sequence of pigeonpea (Cajanus cajan), an orphan legume crop of resource-poor farmers.</title>
        <authorList>
            <person name="Varshney R.K."/>
            <person name="Chen W."/>
            <person name="Li Y."/>
            <person name="Bharti A.K."/>
            <person name="Saxena R.K."/>
            <person name="Schlueter J.A."/>
            <person name="Donoghue M.T."/>
            <person name="Azam S."/>
            <person name="Fan G."/>
            <person name="Whaley A.M."/>
            <person name="Farmer A.D."/>
            <person name="Sheridan J."/>
            <person name="Iwata A."/>
            <person name="Tuteja R."/>
            <person name="Penmetsa R.V."/>
            <person name="Wu W."/>
            <person name="Upadhyaya H.D."/>
            <person name="Yang S.P."/>
            <person name="Shah T."/>
            <person name="Saxena K.B."/>
            <person name="Michael T."/>
            <person name="McCombie W.R."/>
            <person name="Yang B."/>
            <person name="Zhang G."/>
            <person name="Yang H."/>
            <person name="Wang J."/>
            <person name="Spillane C."/>
            <person name="Cook D.R."/>
            <person name="May G.D."/>
            <person name="Xu X."/>
            <person name="Jackson S.A."/>
        </authorList>
    </citation>
    <scope>NUCLEOTIDE SEQUENCE [LARGE SCALE GENOMIC DNA]</scope>
    <source>
        <strain evidence="3">cv. Asha</strain>
    </source>
</reference>
<dbReference type="Pfam" id="PF03478">
    <property type="entry name" value="Beta-prop_KIB1-4"/>
    <property type="match status" value="1"/>
</dbReference>